<dbReference type="PANTHER" id="PTHR27008:SF499">
    <property type="entry name" value="OS06G0581500 PROTEIN"/>
    <property type="match status" value="1"/>
</dbReference>
<dbReference type="InterPro" id="IPR013210">
    <property type="entry name" value="LRR_N_plant-typ"/>
</dbReference>
<dbReference type="Pfam" id="PF00560">
    <property type="entry name" value="LRR_1"/>
    <property type="match status" value="2"/>
</dbReference>
<keyword evidence="4" id="KW-0732">Signal</keyword>
<dbReference type="Pfam" id="PF08263">
    <property type="entry name" value="LRRNT_2"/>
    <property type="match status" value="1"/>
</dbReference>
<dbReference type="Proteomes" id="UP000237105">
    <property type="component" value="Unassembled WGS sequence"/>
</dbReference>
<name>A0A2P5CM52_PARAD</name>
<comment type="caution">
    <text evidence="10">The sequence shown here is derived from an EMBL/GenBank/DDBJ whole genome shotgun (WGS) entry which is preliminary data.</text>
</comment>
<keyword evidence="3" id="KW-0812">Transmembrane</keyword>
<evidence type="ECO:0000256" key="4">
    <source>
        <dbReference type="ARBA" id="ARBA00022729"/>
    </source>
</evidence>
<dbReference type="GO" id="GO:0016020">
    <property type="term" value="C:membrane"/>
    <property type="evidence" value="ECO:0007669"/>
    <property type="project" value="UniProtKB-SubCell"/>
</dbReference>
<dbReference type="Pfam" id="PF23598">
    <property type="entry name" value="LRR_14"/>
    <property type="match status" value="1"/>
</dbReference>
<keyword evidence="6" id="KW-1133">Transmembrane helix</keyword>
<keyword evidence="7" id="KW-0472">Membrane</keyword>
<evidence type="ECO:0000256" key="6">
    <source>
        <dbReference type="ARBA" id="ARBA00022989"/>
    </source>
</evidence>
<keyword evidence="5" id="KW-0677">Repeat</keyword>
<accession>A0A2P5CM52</accession>
<evidence type="ECO:0000313" key="11">
    <source>
        <dbReference type="Proteomes" id="UP000237105"/>
    </source>
</evidence>
<reference evidence="11" key="1">
    <citation type="submission" date="2016-06" db="EMBL/GenBank/DDBJ databases">
        <title>Parallel loss of symbiosis genes in relatives of nitrogen-fixing non-legume Parasponia.</title>
        <authorList>
            <person name="Van Velzen R."/>
            <person name="Holmer R."/>
            <person name="Bu F."/>
            <person name="Rutten L."/>
            <person name="Van Zeijl A."/>
            <person name="Liu W."/>
            <person name="Santuari L."/>
            <person name="Cao Q."/>
            <person name="Sharma T."/>
            <person name="Shen D."/>
            <person name="Roswanjaya Y."/>
            <person name="Wardhani T."/>
            <person name="Kalhor M.S."/>
            <person name="Jansen J."/>
            <person name="Van den Hoogen J."/>
            <person name="Gungor B."/>
            <person name="Hartog M."/>
            <person name="Hontelez J."/>
            <person name="Verver J."/>
            <person name="Yang W.-C."/>
            <person name="Schijlen E."/>
            <person name="Repin R."/>
            <person name="Schilthuizen M."/>
            <person name="Schranz E."/>
            <person name="Heidstra R."/>
            <person name="Miyata K."/>
            <person name="Fedorova E."/>
            <person name="Kohlen W."/>
            <person name="Bisseling T."/>
            <person name="Smit S."/>
            <person name="Geurts R."/>
        </authorList>
    </citation>
    <scope>NUCLEOTIDE SEQUENCE [LARGE SCALE GENOMIC DNA]</scope>
    <source>
        <strain evidence="11">cv. WU1-14</strain>
    </source>
</reference>
<dbReference type="PANTHER" id="PTHR27008">
    <property type="entry name" value="OS04G0122200 PROTEIN"/>
    <property type="match status" value="1"/>
</dbReference>
<keyword evidence="11" id="KW-1185">Reference proteome</keyword>
<evidence type="ECO:0000313" key="10">
    <source>
        <dbReference type="EMBL" id="PON62103.1"/>
    </source>
</evidence>
<dbReference type="OrthoDB" id="687555at2759"/>
<evidence type="ECO:0000256" key="2">
    <source>
        <dbReference type="ARBA" id="ARBA00022614"/>
    </source>
</evidence>
<dbReference type="SUPFAM" id="SSF52058">
    <property type="entry name" value="L domain-like"/>
    <property type="match status" value="2"/>
</dbReference>
<evidence type="ECO:0000256" key="5">
    <source>
        <dbReference type="ARBA" id="ARBA00022737"/>
    </source>
</evidence>
<dbReference type="InterPro" id="IPR055414">
    <property type="entry name" value="LRR_R13L4/SHOC2-like"/>
</dbReference>
<comment type="subcellular location">
    <subcellularLocation>
        <location evidence="1">Membrane</location>
    </subcellularLocation>
</comment>
<keyword evidence="2" id="KW-0433">Leucine-rich repeat</keyword>
<protein>
    <submittedName>
        <fullName evidence="10">LRR domain containing protein</fullName>
    </submittedName>
</protein>
<proteinExistence type="predicted"/>
<dbReference type="Gene3D" id="3.80.10.10">
    <property type="entry name" value="Ribonuclease Inhibitor"/>
    <property type="match status" value="3"/>
</dbReference>
<dbReference type="EMBL" id="JXTB01000116">
    <property type="protein sequence ID" value="PON62103.1"/>
    <property type="molecule type" value="Genomic_DNA"/>
</dbReference>
<dbReference type="FunFam" id="3.80.10.10:FF:000383">
    <property type="entry name" value="Leucine-rich repeat receptor protein kinase EMS1"/>
    <property type="match status" value="1"/>
</dbReference>
<evidence type="ECO:0000259" key="8">
    <source>
        <dbReference type="Pfam" id="PF08263"/>
    </source>
</evidence>
<evidence type="ECO:0000256" key="1">
    <source>
        <dbReference type="ARBA" id="ARBA00004370"/>
    </source>
</evidence>
<sequence length="387" mass="42038">MVLILYDQAFLSVVVGQKEKDKLALLAVKDRLIHDPFGVTSSWNESLHFCMWQALANNSLSGHLPTSLSNCSNLRKLDLSHNIFTGKVPSELGFLSNIPPHIGNISSLLILSMRSNKLEGDVPESLGQLKSLIIVSVGSNMLSGSFPRNIGLTLPNIEFFIVWENQFSGLIQMTFSNASKLTMFDISYNKFFWGIPSIFGNQDKLLAIIMASNDLGSGGPNDLNFLTRLTNCINLKVLDLANCSFGGVFPNSIGNLSDILYLLQIAANPISGKILNGIGNLVRLTMLILSDNLLEGTIPESIGKLYKLQKVHLGRNELSGKIPLSFGNLTLLNELQLAENNFQGSIPSSIGNCKNLLLLNLHGNSLNGTIPLDTIALSSLSISLDLS</sequence>
<evidence type="ECO:0000256" key="7">
    <source>
        <dbReference type="ARBA" id="ARBA00023136"/>
    </source>
</evidence>
<dbReference type="InterPro" id="IPR032675">
    <property type="entry name" value="LRR_dom_sf"/>
</dbReference>
<dbReference type="AlphaFoldDB" id="A0A2P5CM52"/>
<feature type="domain" description="Leucine-rich repeat-containing N-terminal plant-type" evidence="8">
    <location>
        <begin position="20"/>
        <end position="52"/>
    </location>
</feature>
<dbReference type="InterPro" id="IPR001611">
    <property type="entry name" value="Leu-rich_rpt"/>
</dbReference>
<dbReference type="STRING" id="3476.A0A2P5CM52"/>
<organism evidence="10 11">
    <name type="scientific">Parasponia andersonii</name>
    <name type="common">Sponia andersonii</name>
    <dbReference type="NCBI Taxonomy" id="3476"/>
    <lineage>
        <taxon>Eukaryota</taxon>
        <taxon>Viridiplantae</taxon>
        <taxon>Streptophyta</taxon>
        <taxon>Embryophyta</taxon>
        <taxon>Tracheophyta</taxon>
        <taxon>Spermatophyta</taxon>
        <taxon>Magnoliopsida</taxon>
        <taxon>eudicotyledons</taxon>
        <taxon>Gunneridae</taxon>
        <taxon>Pentapetalae</taxon>
        <taxon>rosids</taxon>
        <taxon>fabids</taxon>
        <taxon>Rosales</taxon>
        <taxon>Cannabaceae</taxon>
        <taxon>Parasponia</taxon>
    </lineage>
</organism>
<feature type="domain" description="Disease resistance R13L4/SHOC-2-like LRR" evidence="9">
    <location>
        <begin position="223"/>
        <end position="361"/>
    </location>
</feature>
<gene>
    <name evidence="10" type="ORF">PanWU01x14_140960</name>
</gene>
<evidence type="ECO:0000259" key="9">
    <source>
        <dbReference type="Pfam" id="PF23598"/>
    </source>
</evidence>
<evidence type="ECO:0000256" key="3">
    <source>
        <dbReference type="ARBA" id="ARBA00022692"/>
    </source>
</evidence>
<dbReference type="InterPro" id="IPR051809">
    <property type="entry name" value="Plant_receptor-like_S/T_kinase"/>
</dbReference>